<dbReference type="Pfam" id="PF13439">
    <property type="entry name" value="Glyco_transf_4"/>
    <property type="match status" value="1"/>
</dbReference>
<dbReference type="SUPFAM" id="SSF53756">
    <property type="entry name" value="UDP-Glycosyltransferase/glycogen phosphorylase"/>
    <property type="match status" value="1"/>
</dbReference>
<proteinExistence type="predicted"/>
<keyword evidence="1 4" id="KW-0808">Transferase</keyword>
<dbReference type="InterPro" id="IPR028098">
    <property type="entry name" value="Glyco_trans_4-like_N"/>
</dbReference>
<evidence type="ECO:0000259" key="2">
    <source>
        <dbReference type="Pfam" id="PF00534"/>
    </source>
</evidence>
<dbReference type="AlphaFoldDB" id="A0A7V4JQQ0"/>
<comment type="caution">
    <text evidence="4">The sequence shown here is derived from an EMBL/GenBank/DDBJ whole genome shotgun (WGS) entry which is preliminary data.</text>
</comment>
<dbReference type="GO" id="GO:0009011">
    <property type="term" value="F:alpha-1,4-glucan glucosyltransferase (ADP-glucose donor) activity"/>
    <property type="evidence" value="ECO:0007669"/>
    <property type="project" value="UniProtKB-EC"/>
</dbReference>
<gene>
    <name evidence="4" type="ORF">ENU91_04910</name>
</gene>
<evidence type="ECO:0000313" key="4">
    <source>
        <dbReference type="EMBL" id="HGU15976.1"/>
    </source>
</evidence>
<reference evidence="4" key="1">
    <citation type="journal article" date="2020" name="mSystems">
        <title>Genome- and Community-Level Interaction Insights into Carbon Utilization and Element Cycling Functions of Hydrothermarchaeota in Hydrothermal Sediment.</title>
        <authorList>
            <person name="Zhou Z."/>
            <person name="Liu Y."/>
            <person name="Xu W."/>
            <person name="Pan J."/>
            <person name="Luo Z.H."/>
            <person name="Li M."/>
        </authorList>
    </citation>
    <scope>NUCLEOTIDE SEQUENCE [LARGE SCALE GENOMIC DNA]</scope>
    <source>
        <strain evidence="4">SpSt-711</strain>
    </source>
</reference>
<sequence length="436" mass="50218">MKVLMLTWEYPPFIVGGLGVACYGLFKALAEKGIKIYMILPTQEKVFFEISSSWEADYPTAKKWDKKHFEILPLSFYEFHYLEPKGAYLSTYLTSVIKKWEPSQLKTQIFYEIPTEVLERLEFLLSQDNFLISKVSTYTENVLEISKVLDFNLIHAHDWLTYPAGLFLKKLYKIPLVTHIHATEFDRALGFGHPIIHEIEYLGLNFSDRVVAVSKYTSNIIKEHYKIPEEKIRVIYNAFLPPSKPPEKIKKFKEPVILFLGRLTIQKGPGIFLEFAKKIINTYGKKVRFLIAGAGEMERPLMLEAASLGIGTQIMFTGFLTRNEVETALSMSDIVVMPSPSEPFGLVALEAMSYGCALIVSKQSGVSEIIENAYKVDFWDIDKMVEIVIDLLENPEKLAEIQEKAQKEVQKFKWENQAEEMINVYRELVFNRICFI</sequence>
<evidence type="ECO:0000256" key="1">
    <source>
        <dbReference type="ARBA" id="ARBA00022679"/>
    </source>
</evidence>
<organism evidence="4">
    <name type="scientific">Thermodesulfobacterium geofontis</name>
    <dbReference type="NCBI Taxonomy" id="1295609"/>
    <lineage>
        <taxon>Bacteria</taxon>
        <taxon>Pseudomonadati</taxon>
        <taxon>Thermodesulfobacteriota</taxon>
        <taxon>Thermodesulfobacteria</taxon>
        <taxon>Thermodesulfobacteriales</taxon>
        <taxon>Thermodesulfobacteriaceae</taxon>
        <taxon>Thermodesulfobacterium</taxon>
    </lineage>
</organism>
<dbReference type="GO" id="GO:0009103">
    <property type="term" value="P:lipopolysaccharide biosynthetic process"/>
    <property type="evidence" value="ECO:0007669"/>
    <property type="project" value="TreeGrafter"/>
</dbReference>
<protein>
    <submittedName>
        <fullName evidence="4">Glycosyltransferase family 1 protein</fullName>
    </submittedName>
</protein>
<dbReference type="PANTHER" id="PTHR46401">
    <property type="entry name" value="GLYCOSYLTRANSFERASE WBBK-RELATED"/>
    <property type="match status" value="1"/>
</dbReference>
<feature type="domain" description="Glycosyltransferase subfamily 4-like N-terminal" evidence="3">
    <location>
        <begin position="143"/>
        <end position="238"/>
    </location>
</feature>
<evidence type="ECO:0000259" key="3">
    <source>
        <dbReference type="Pfam" id="PF13439"/>
    </source>
</evidence>
<dbReference type="Gene3D" id="3.40.50.2000">
    <property type="entry name" value="Glycogen Phosphorylase B"/>
    <property type="match status" value="2"/>
</dbReference>
<dbReference type="PROSITE" id="PS51257">
    <property type="entry name" value="PROKAR_LIPOPROTEIN"/>
    <property type="match status" value="1"/>
</dbReference>
<dbReference type="EMBL" id="DTEI01000083">
    <property type="protein sequence ID" value="HGU15976.1"/>
    <property type="molecule type" value="Genomic_DNA"/>
</dbReference>
<feature type="domain" description="Glycosyl transferase family 1" evidence="2">
    <location>
        <begin position="250"/>
        <end position="407"/>
    </location>
</feature>
<dbReference type="InterPro" id="IPR001296">
    <property type="entry name" value="Glyco_trans_1"/>
</dbReference>
<dbReference type="PANTHER" id="PTHR46401:SF2">
    <property type="entry name" value="GLYCOSYLTRANSFERASE WBBK-RELATED"/>
    <property type="match status" value="1"/>
</dbReference>
<name>A0A7V4JQQ0_9BACT</name>
<dbReference type="Pfam" id="PF00534">
    <property type="entry name" value="Glycos_transf_1"/>
    <property type="match status" value="1"/>
</dbReference>
<accession>A0A7V4JQQ0</accession>
<dbReference type="CDD" id="cd03801">
    <property type="entry name" value="GT4_PimA-like"/>
    <property type="match status" value="1"/>
</dbReference>